<evidence type="ECO:0000313" key="3">
    <source>
        <dbReference type="Proteomes" id="UP000076078"/>
    </source>
</evidence>
<feature type="region of interest" description="Disordered" evidence="1">
    <location>
        <begin position="37"/>
        <end position="72"/>
    </location>
</feature>
<gene>
    <name evidence="2" type="ORF">DLAC_05705</name>
</gene>
<comment type="caution">
    <text evidence="2">The sequence shown here is derived from an EMBL/GenBank/DDBJ whole genome shotgun (WGS) entry which is preliminary data.</text>
</comment>
<feature type="compositionally biased region" description="Polar residues" evidence="1">
    <location>
        <begin position="54"/>
        <end position="72"/>
    </location>
</feature>
<reference evidence="2 3" key="1">
    <citation type="submission" date="2015-12" db="EMBL/GenBank/DDBJ databases">
        <title>Dictyostelia acquired genes for synthesis and detection of signals that induce cell-type specialization by lateral gene transfer from prokaryotes.</title>
        <authorList>
            <person name="Gloeckner G."/>
            <person name="Schaap P."/>
        </authorList>
    </citation>
    <scope>NUCLEOTIDE SEQUENCE [LARGE SCALE GENOMIC DNA]</scope>
    <source>
        <strain evidence="2 3">TK</strain>
    </source>
</reference>
<dbReference type="Proteomes" id="UP000076078">
    <property type="component" value="Unassembled WGS sequence"/>
</dbReference>
<name>A0A151ZGU5_TIELA</name>
<sequence length="436" mass="48060">MDNTKFFQNTNLVLNFSYPRDPNTGDLSNQTIDIPVSTTVKPSPEQMPDPYYGESSTDEINTRASSSGSERTVTYDNQGNKIAALYMKNQKKAWSVYSDSYGNLSVSLIDTSVTNASWTTPMPINVQMTSGIHMVYTSYGFPAIVGCYGSMFTIAYLNSSNSRVVVSSSLPGNANAVQGLYAINSESNCEFCQATVITDSGQMYNSFIELYETQVGQTIWDNWGSHWSGSPCIGYSNATSWLFAKYTGGSRAYLSYTWANLNDHSNYGMWHNMNYLSSGVNFVGSPTIARNHNSNGTILLAVFSRTDKPGVAFSVCDSANGYPSSSFRQIALPFTPEIDFQFPDVGINSAPCITVAGGFILRASFYNKESNLSQFEQLGEDSIYSCTVVINAKVPGSSQVNDTDSNRMKLYTFSKTTSYEYQSFDSGEFLLPFVYF</sequence>
<dbReference type="InParanoid" id="A0A151ZGU5"/>
<organism evidence="2 3">
    <name type="scientific">Tieghemostelium lacteum</name>
    <name type="common">Slime mold</name>
    <name type="synonym">Dictyostelium lacteum</name>
    <dbReference type="NCBI Taxonomy" id="361077"/>
    <lineage>
        <taxon>Eukaryota</taxon>
        <taxon>Amoebozoa</taxon>
        <taxon>Evosea</taxon>
        <taxon>Eumycetozoa</taxon>
        <taxon>Dictyostelia</taxon>
        <taxon>Dictyosteliales</taxon>
        <taxon>Raperosteliaceae</taxon>
        <taxon>Tieghemostelium</taxon>
    </lineage>
</organism>
<dbReference type="EMBL" id="LODT01000028">
    <property type="protein sequence ID" value="KYQ93084.1"/>
    <property type="molecule type" value="Genomic_DNA"/>
</dbReference>
<dbReference type="AlphaFoldDB" id="A0A151ZGU5"/>
<accession>A0A151ZGU5</accession>
<proteinExistence type="predicted"/>
<evidence type="ECO:0000313" key="2">
    <source>
        <dbReference type="EMBL" id="KYQ93084.1"/>
    </source>
</evidence>
<keyword evidence="3" id="KW-1185">Reference proteome</keyword>
<protein>
    <submittedName>
        <fullName evidence="2">Uncharacterized protein</fullName>
    </submittedName>
</protein>
<evidence type="ECO:0000256" key="1">
    <source>
        <dbReference type="SAM" id="MobiDB-lite"/>
    </source>
</evidence>